<dbReference type="EMBL" id="GBXM01107152">
    <property type="protein sequence ID" value="JAH01425.1"/>
    <property type="molecule type" value="Transcribed_RNA"/>
</dbReference>
<dbReference type="EMBL" id="GBXM01087641">
    <property type="protein sequence ID" value="JAH20936.1"/>
    <property type="molecule type" value="Transcribed_RNA"/>
</dbReference>
<sequence length="45" mass="5256">MWSPVPHFTAFPLFWQCHVTLVTGSTVQYGKIVMEKTQTDQSQHY</sequence>
<evidence type="ECO:0000313" key="2">
    <source>
        <dbReference type="EMBL" id="JAH20936.1"/>
    </source>
</evidence>
<name>A0A0E9QVE9_ANGAN</name>
<reference evidence="2" key="2">
    <citation type="journal article" date="2015" name="Fish Shellfish Immunol.">
        <title>Early steps in the European eel (Anguilla anguilla)-Vibrio vulnificus interaction in the gills: Role of the RtxA13 toxin.</title>
        <authorList>
            <person name="Callol A."/>
            <person name="Pajuelo D."/>
            <person name="Ebbesson L."/>
            <person name="Teles M."/>
            <person name="MacKenzie S."/>
            <person name="Amaro C."/>
        </authorList>
    </citation>
    <scope>NUCLEOTIDE SEQUENCE</scope>
</reference>
<protein>
    <submittedName>
        <fullName evidence="2">Uncharacterized protein</fullName>
    </submittedName>
</protein>
<proteinExistence type="predicted"/>
<feature type="signal peptide" evidence="1">
    <location>
        <begin position="1"/>
        <end position="24"/>
    </location>
</feature>
<accession>A0A0E9QVE9</accession>
<keyword evidence="1" id="KW-0732">Signal</keyword>
<organism evidence="2">
    <name type="scientific">Anguilla anguilla</name>
    <name type="common">European freshwater eel</name>
    <name type="synonym">Muraena anguilla</name>
    <dbReference type="NCBI Taxonomy" id="7936"/>
    <lineage>
        <taxon>Eukaryota</taxon>
        <taxon>Metazoa</taxon>
        <taxon>Chordata</taxon>
        <taxon>Craniata</taxon>
        <taxon>Vertebrata</taxon>
        <taxon>Euteleostomi</taxon>
        <taxon>Actinopterygii</taxon>
        <taxon>Neopterygii</taxon>
        <taxon>Teleostei</taxon>
        <taxon>Anguilliformes</taxon>
        <taxon>Anguillidae</taxon>
        <taxon>Anguilla</taxon>
    </lineage>
</organism>
<feature type="chain" id="PRO_5007401383" evidence="1">
    <location>
        <begin position="25"/>
        <end position="45"/>
    </location>
</feature>
<evidence type="ECO:0000256" key="1">
    <source>
        <dbReference type="SAM" id="SignalP"/>
    </source>
</evidence>
<reference evidence="2" key="1">
    <citation type="submission" date="2014-11" db="EMBL/GenBank/DDBJ databases">
        <authorList>
            <person name="Amaro Gonzalez C."/>
        </authorList>
    </citation>
    <scope>NUCLEOTIDE SEQUENCE</scope>
</reference>
<dbReference type="AlphaFoldDB" id="A0A0E9QVE9"/>